<dbReference type="InterPro" id="IPR039595">
    <property type="entry name" value="TE2IP/Rap1"/>
</dbReference>
<keyword evidence="2" id="KW-0804">Transcription</keyword>
<dbReference type="Pfam" id="PF08914">
    <property type="entry name" value="Myb_Rap1"/>
    <property type="match status" value="1"/>
</dbReference>
<dbReference type="Gene3D" id="1.10.10.60">
    <property type="entry name" value="Homeodomain-like"/>
    <property type="match status" value="1"/>
</dbReference>
<keyword evidence="1 2" id="KW-0539">Nucleus</keyword>
<feature type="region of interest" description="Disordered" evidence="3">
    <location>
        <begin position="632"/>
        <end position="655"/>
    </location>
</feature>
<evidence type="ECO:0000313" key="5">
    <source>
        <dbReference type="EMBL" id="JAR90524.1"/>
    </source>
</evidence>
<feature type="region of interest" description="Disordered" evidence="3">
    <location>
        <begin position="201"/>
        <end position="421"/>
    </location>
</feature>
<dbReference type="AlphaFoldDB" id="A0A147BIG9"/>
<feature type="region of interest" description="Disordered" evidence="3">
    <location>
        <begin position="439"/>
        <end position="475"/>
    </location>
</feature>
<organism evidence="5">
    <name type="scientific">Ixodes ricinus</name>
    <name type="common">Common tick</name>
    <name type="synonym">Acarus ricinus</name>
    <dbReference type="NCBI Taxonomy" id="34613"/>
    <lineage>
        <taxon>Eukaryota</taxon>
        <taxon>Metazoa</taxon>
        <taxon>Ecdysozoa</taxon>
        <taxon>Arthropoda</taxon>
        <taxon>Chelicerata</taxon>
        <taxon>Arachnida</taxon>
        <taxon>Acari</taxon>
        <taxon>Parasitiformes</taxon>
        <taxon>Ixodida</taxon>
        <taxon>Ixodoidea</taxon>
        <taxon>Ixodidae</taxon>
        <taxon>Ixodinae</taxon>
        <taxon>Ixodes</taxon>
    </lineage>
</organism>
<keyword evidence="2" id="KW-0779">Telomere</keyword>
<keyword evidence="2" id="KW-0010">Activator</keyword>
<feature type="domain" description="TERF2-interacting telomeric protein 1 Myb" evidence="4">
    <location>
        <begin position="130"/>
        <end position="181"/>
    </location>
</feature>
<dbReference type="CDD" id="cd11655">
    <property type="entry name" value="rap1_myb-like"/>
    <property type="match status" value="1"/>
</dbReference>
<protein>
    <recommendedName>
        <fullName evidence="2">Telomeric repeat-binding factor 2-interacting protein 1</fullName>
        <shortName evidence="2">TERF2-interacting telomeric protein 1</shortName>
    </recommendedName>
    <alternativeName>
        <fullName evidence="2">Repressor/activator protein 1 homolog</fullName>
    </alternativeName>
</protein>
<evidence type="ECO:0000256" key="2">
    <source>
        <dbReference type="RuleBase" id="RU367107"/>
    </source>
</evidence>
<reference evidence="5" key="1">
    <citation type="journal article" date="2018" name="PLoS Negl. Trop. Dis.">
        <title>Sialome diversity of ticks revealed by RNAseq of single tick salivary glands.</title>
        <authorList>
            <person name="Perner J."/>
            <person name="Kropackova S."/>
            <person name="Kopacek P."/>
            <person name="Ribeiro J.M."/>
        </authorList>
    </citation>
    <scope>NUCLEOTIDE SEQUENCE</scope>
    <source>
        <strain evidence="5">Siblings of single egg batch collected in Ceske Budejovice</strain>
        <tissue evidence="5">Salivary glands</tissue>
    </source>
</reference>
<dbReference type="EMBL" id="GEGO01004880">
    <property type="protein sequence ID" value="JAR90524.1"/>
    <property type="molecule type" value="Transcribed_RNA"/>
</dbReference>
<dbReference type="GO" id="GO:0010833">
    <property type="term" value="P:telomere maintenance via telomere lengthening"/>
    <property type="evidence" value="ECO:0007669"/>
    <property type="project" value="UniProtKB-UniRule"/>
</dbReference>
<feature type="compositionally biased region" description="Polar residues" evidence="3">
    <location>
        <begin position="248"/>
        <end position="261"/>
    </location>
</feature>
<comment type="function">
    <text evidence="2">Acts both as a regulator of telomere function and as a transcription regulator. Involved in the regulation of telomere length and protection as a component of the shelterin complex (telosome). Does not bind DNA directly: recruited to telomeric double-stranded 5'-TTAGGG-3' repeats via its interaction with terf2. Independently of its function in telomeres, also acts as a transcription regulator: recruited to extratelomeric 5'-TTAGGG-3' sites via its association with terf2 or other factors, and regulates gene expression.</text>
</comment>
<dbReference type="InterPro" id="IPR015010">
    <property type="entry name" value="TERF2IP_Myb"/>
</dbReference>
<feature type="compositionally biased region" description="Polar residues" evidence="3">
    <location>
        <begin position="540"/>
        <end position="577"/>
    </location>
</feature>
<feature type="region of interest" description="Disordered" evidence="3">
    <location>
        <begin position="494"/>
        <end position="579"/>
    </location>
</feature>
<dbReference type="GO" id="GO:0031848">
    <property type="term" value="P:protection from non-homologous end joining at telomere"/>
    <property type="evidence" value="ECO:0007669"/>
    <property type="project" value="TreeGrafter"/>
</dbReference>
<accession>A0A147BIG9</accession>
<feature type="compositionally biased region" description="Polar residues" evidence="3">
    <location>
        <begin position="281"/>
        <end position="295"/>
    </location>
</feature>
<comment type="subunit">
    <text evidence="2">Homodimer.</text>
</comment>
<feature type="region of interest" description="Disordered" evidence="3">
    <location>
        <begin position="670"/>
        <end position="713"/>
    </location>
</feature>
<keyword evidence="2" id="KW-0805">Transcription regulation</keyword>
<feature type="region of interest" description="Disordered" evidence="3">
    <location>
        <begin position="749"/>
        <end position="769"/>
    </location>
</feature>
<sequence length="879" mass="95170">MANVVTHSRNLFTRCDGGPMCFSLIPCAERKEIREMIEYGGGMLVQPGVNPRAIRLVPAGATVAVDGRDPVFSTEFVRECSKRDLLLPLRSFAVEAQSSSPEKGVEDIDDEGETAHRVGGLRSIRVRKDFSLGEDISIAKFMAKEPGPIGGNEVYKRLERSGLAGKHTWQALKERYRKKIYPMRHLFESPANVEPRMLRAKARKAAGSTLARPHDKNQACPPPESWDIPGTSGSAVPTPRAAADGDEQNSPATSTCSSQVVPETDYDALCDESPRLRDSSNELGTTQPFVPSLSGSVDDVSRGKAPEFQGAARDHSTETFVPGLPLEGSVSTKSPDTPGFDLYGDSEPFDVTSLEGQAASQSDSLETLEETSSETVVNETPTDGSSERSSMFAPLATTPRVSSSQALHLHRDGGGPSLSELCCSPGDLELLRGKLSERASHDMPESQGDPHLASFPDFPSGTQGRRPTPEPDPKLLDAQVFAAEDSSSVLPRALQCGKERPRTAVVLGQRRPLGFSEDGAEQELNMRKTSTACSRAALAPSSQIPSSSNQAWSQPTPDRTYQSSDEYETATSKSASPSRAAIESLLDLLIAENSPPTSPRGKVKVVSPIASSRLQQFSLHPLHAMTGKKGWSPSLLDNKDPEVGVDPPTTGSLSDMSLTLGAEAKDIWNQSRDVGQRGSPRRAIRRSASPPGVVLEREGSQVEWEQPGPSGVSVQNCAAVAPGEDDDLDSCDNVIVRKGKTGKLWSAVVDESSSSDDDEGAASRQQQPLDEEVLVQHQRNLQLMLDAKKKMERNWRKQRPHRRCPPNCSCPQSAHHAELLRLLTRTRAILAFHDSLDADPEECASTVLSELIERRRTNIPTPISARLERGPASSRQSKK</sequence>
<keyword evidence="2" id="KW-0158">Chromosome</keyword>
<dbReference type="GO" id="GO:0042162">
    <property type="term" value="F:telomeric DNA binding"/>
    <property type="evidence" value="ECO:0007669"/>
    <property type="project" value="TreeGrafter"/>
</dbReference>
<evidence type="ECO:0000256" key="1">
    <source>
        <dbReference type="ARBA" id="ARBA00023242"/>
    </source>
</evidence>
<name>A0A147BIG9_IXORI</name>
<feature type="region of interest" description="Disordered" evidence="3">
    <location>
        <begin position="860"/>
        <end position="879"/>
    </location>
</feature>
<evidence type="ECO:0000256" key="3">
    <source>
        <dbReference type="SAM" id="MobiDB-lite"/>
    </source>
</evidence>
<proteinExistence type="inferred from homology"/>
<dbReference type="PANTHER" id="PTHR16466">
    <property type="entry name" value="TELOMERE REPEAT-BINDING FACTOR 2-INTERACTING PROTEIN 1"/>
    <property type="match status" value="1"/>
</dbReference>
<dbReference type="PANTHER" id="PTHR16466:SF6">
    <property type="entry name" value="TELOMERIC REPEAT-BINDING FACTOR 2-INTERACTING PROTEIN 1"/>
    <property type="match status" value="1"/>
</dbReference>
<evidence type="ECO:0000259" key="4">
    <source>
        <dbReference type="Pfam" id="PF08914"/>
    </source>
</evidence>
<feature type="compositionally biased region" description="Low complexity" evidence="3">
    <location>
        <begin position="373"/>
        <end position="382"/>
    </location>
</feature>
<comment type="subcellular location">
    <subcellularLocation>
        <location evidence="2">Nucleus</location>
    </subcellularLocation>
    <subcellularLocation>
        <location evidence="2">Chromosome</location>
        <location evidence="2">Telomere</location>
    </subcellularLocation>
</comment>
<comment type="similarity">
    <text evidence="2">Belongs to the RAP1 family.</text>
</comment>
<dbReference type="GO" id="GO:0006355">
    <property type="term" value="P:regulation of DNA-templated transcription"/>
    <property type="evidence" value="ECO:0007669"/>
    <property type="project" value="UniProtKB-UniRule"/>
</dbReference>
<dbReference type="GO" id="GO:0070187">
    <property type="term" value="C:shelterin complex"/>
    <property type="evidence" value="ECO:0007669"/>
    <property type="project" value="TreeGrafter"/>
</dbReference>